<dbReference type="InterPro" id="IPR014729">
    <property type="entry name" value="Rossmann-like_a/b/a_fold"/>
</dbReference>
<evidence type="ECO:0000313" key="3">
    <source>
        <dbReference type="EMBL" id="MCM4084380.1"/>
    </source>
</evidence>
<keyword evidence="4" id="KW-1185">Reference proteome</keyword>
<dbReference type="InterPro" id="IPR006016">
    <property type="entry name" value="UspA"/>
</dbReference>
<feature type="domain" description="UspA" evidence="2">
    <location>
        <begin position="5"/>
        <end position="144"/>
    </location>
</feature>
<proteinExistence type="inferred from homology"/>
<protein>
    <submittedName>
        <fullName evidence="3">Universal stress protein</fullName>
    </submittedName>
</protein>
<evidence type="ECO:0000313" key="4">
    <source>
        <dbReference type="Proteomes" id="UP001523216"/>
    </source>
</evidence>
<dbReference type="SUPFAM" id="SSF52402">
    <property type="entry name" value="Adenine nucleotide alpha hydrolases-like"/>
    <property type="match status" value="2"/>
</dbReference>
<comment type="caution">
    <text evidence="3">The sequence shown here is derived from an EMBL/GenBank/DDBJ whole genome shotgun (WGS) entry which is preliminary data.</text>
</comment>
<dbReference type="Gene3D" id="3.40.50.620">
    <property type="entry name" value="HUPs"/>
    <property type="match status" value="2"/>
</dbReference>
<reference evidence="3 4" key="1">
    <citation type="submission" date="2022-06" db="EMBL/GenBank/DDBJ databases">
        <title>Actinoplanes abujensis sp. nov., isolated from Nigerian arid soil.</title>
        <authorList>
            <person name="Ding P."/>
        </authorList>
    </citation>
    <scope>NUCLEOTIDE SEQUENCE [LARGE SCALE GENOMIC DNA]</scope>
    <source>
        <strain evidence="4">TRM88002</strain>
    </source>
</reference>
<dbReference type="PRINTS" id="PR01438">
    <property type="entry name" value="UNVRSLSTRESS"/>
</dbReference>
<dbReference type="Pfam" id="PF00582">
    <property type="entry name" value="Usp"/>
    <property type="match status" value="2"/>
</dbReference>
<organism evidence="3 4">
    <name type="scientific">Paractinoplanes hotanensis</name>
    <dbReference type="NCBI Taxonomy" id="2906497"/>
    <lineage>
        <taxon>Bacteria</taxon>
        <taxon>Bacillati</taxon>
        <taxon>Actinomycetota</taxon>
        <taxon>Actinomycetes</taxon>
        <taxon>Micromonosporales</taxon>
        <taxon>Micromonosporaceae</taxon>
        <taxon>Paractinoplanes</taxon>
    </lineage>
</organism>
<dbReference type="RefSeq" id="WP_251804132.1">
    <property type="nucleotide sequence ID" value="NZ_JAMQOL010000076.1"/>
</dbReference>
<comment type="similarity">
    <text evidence="1">Belongs to the universal stress protein A family.</text>
</comment>
<gene>
    <name evidence="3" type="ORF">LXN57_43285</name>
</gene>
<dbReference type="EMBL" id="JAMQOL010000076">
    <property type="protein sequence ID" value="MCM4084380.1"/>
    <property type="molecule type" value="Genomic_DNA"/>
</dbReference>
<dbReference type="InterPro" id="IPR006015">
    <property type="entry name" value="Universal_stress_UspA"/>
</dbReference>
<evidence type="ECO:0000256" key="1">
    <source>
        <dbReference type="ARBA" id="ARBA00008791"/>
    </source>
</evidence>
<dbReference type="PANTHER" id="PTHR46268">
    <property type="entry name" value="STRESS RESPONSE PROTEIN NHAX"/>
    <property type="match status" value="1"/>
</dbReference>
<sequence length="288" mass="30637">MSASQIVVGYDGSRDAREALRWAFAEAARTGADVDIVYVWRWPEYLPASSLVPGVPVWPDMTAEKELEVMLADVADGARAQFPGVTARTVIAHGSPASVLRDLSSGASLVVVGGRSHGLLQDFWLGSVAGALAAHASSSVVVVRDGGDKPAGAPIVLGLDESGHSDRAAEFAFEQAAAQNVPLRVVRAWMPPPDPWLGSSFIDREEVSTAELAAVREQVGVWQRKYPSVELRIEAIVGHPYRVVAEAAEQARMVVLGARGKGGFSALRLGSVSRYVLHHVSVTTAIVR</sequence>
<feature type="domain" description="UspA" evidence="2">
    <location>
        <begin position="154"/>
        <end position="288"/>
    </location>
</feature>
<accession>A0ABT0YF64</accession>
<dbReference type="Proteomes" id="UP001523216">
    <property type="component" value="Unassembled WGS sequence"/>
</dbReference>
<dbReference type="PANTHER" id="PTHR46268:SF6">
    <property type="entry name" value="UNIVERSAL STRESS PROTEIN UP12"/>
    <property type="match status" value="1"/>
</dbReference>
<evidence type="ECO:0000259" key="2">
    <source>
        <dbReference type="Pfam" id="PF00582"/>
    </source>
</evidence>
<name>A0ABT0YF64_9ACTN</name>